<organism evidence="1 2">
    <name type="scientific">Pendulispora rubella</name>
    <dbReference type="NCBI Taxonomy" id="2741070"/>
    <lineage>
        <taxon>Bacteria</taxon>
        <taxon>Pseudomonadati</taxon>
        <taxon>Myxococcota</taxon>
        <taxon>Myxococcia</taxon>
        <taxon>Myxococcales</taxon>
        <taxon>Sorangiineae</taxon>
        <taxon>Pendulisporaceae</taxon>
        <taxon>Pendulispora</taxon>
    </lineage>
</organism>
<proteinExistence type="predicted"/>
<evidence type="ECO:0008006" key="3">
    <source>
        <dbReference type="Google" id="ProtNLM"/>
    </source>
</evidence>
<reference evidence="1" key="1">
    <citation type="submission" date="2021-12" db="EMBL/GenBank/DDBJ databases">
        <title>Discovery of the Pendulisporaceae a myxobacterial family with distinct sporulation behavior and unique specialized metabolism.</title>
        <authorList>
            <person name="Garcia R."/>
            <person name="Popoff A."/>
            <person name="Bader C.D."/>
            <person name="Loehr J."/>
            <person name="Walesch S."/>
            <person name="Walt C."/>
            <person name="Boldt J."/>
            <person name="Bunk B."/>
            <person name="Haeckl F.J.F.P.J."/>
            <person name="Gunesch A.P."/>
            <person name="Birkelbach J."/>
            <person name="Nuebel U."/>
            <person name="Pietschmann T."/>
            <person name="Bach T."/>
            <person name="Mueller R."/>
        </authorList>
    </citation>
    <scope>NUCLEOTIDE SEQUENCE</scope>
    <source>
        <strain evidence="1">MSr11367</strain>
    </source>
</reference>
<evidence type="ECO:0000313" key="1">
    <source>
        <dbReference type="EMBL" id="WXB02862.1"/>
    </source>
</evidence>
<sequence>MDKEIQISALVSQTTKDLLERHVRATGTKKGHLVEQALRHHLQALQELPADVVIHPKIVVTRKSGEAILEEMEAGEPTTALRQLMRRGS</sequence>
<keyword evidence="2" id="KW-1185">Reference proteome</keyword>
<gene>
    <name evidence="1" type="ORF">LVJ94_38895</name>
</gene>
<dbReference type="RefSeq" id="WP_394832487.1">
    <property type="nucleotide sequence ID" value="NZ_CP089929.1"/>
</dbReference>
<dbReference type="EMBL" id="CP089983">
    <property type="protein sequence ID" value="WXB02862.1"/>
    <property type="molecule type" value="Genomic_DNA"/>
</dbReference>
<name>A0ABZ2L2L6_9BACT</name>
<evidence type="ECO:0000313" key="2">
    <source>
        <dbReference type="Proteomes" id="UP001374803"/>
    </source>
</evidence>
<accession>A0ABZ2L2L6</accession>
<dbReference type="Proteomes" id="UP001374803">
    <property type="component" value="Chromosome"/>
</dbReference>
<protein>
    <recommendedName>
        <fullName evidence="3">Ribbon-helix-helix protein CopG domain-containing protein</fullName>
    </recommendedName>
</protein>